<keyword evidence="3" id="KW-1185">Reference proteome</keyword>
<accession>A0ABW9WSG6</accession>
<evidence type="ECO:0000313" key="2">
    <source>
        <dbReference type="EMBL" id="MZL68158.1"/>
    </source>
</evidence>
<evidence type="ECO:0000259" key="1">
    <source>
        <dbReference type="Pfam" id="PF14194"/>
    </source>
</evidence>
<dbReference type="Pfam" id="PF14194">
    <property type="entry name" value="Cys_rich_VLP"/>
    <property type="match status" value="1"/>
</dbReference>
<dbReference type="EMBL" id="WWVX01000001">
    <property type="protein sequence ID" value="MZL68158.1"/>
    <property type="molecule type" value="Genomic_DNA"/>
</dbReference>
<organism evidence="2 3">
    <name type="scientific">Bittarella massiliensis</name>
    <name type="common">ex Durand et al. 2017</name>
    <dbReference type="NCBI Taxonomy" id="1720313"/>
    <lineage>
        <taxon>Bacteria</taxon>
        <taxon>Bacillati</taxon>
        <taxon>Bacillota</taxon>
        <taxon>Clostridia</taxon>
        <taxon>Eubacteriales</taxon>
        <taxon>Oscillospiraceae</taxon>
        <taxon>Bittarella (ex Durand et al. 2017)</taxon>
    </lineage>
</organism>
<protein>
    <submittedName>
        <fullName evidence="2">Conjugal transfer protein</fullName>
    </submittedName>
</protein>
<dbReference type="InterPro" id="IPR025973">
    <property type="entry name" value="Cys_rich_VLP_dom"/>
</dbReference>
<feature type="domain" description="Cysteine-rich VLP" evidence="1">
    <location>
        <begin position="6"/>
        <end position="62"/>
    </location>
</feature>
<reference evidence="2 3" key="1">
    <citation type="journal article" date="2019" name="Nat. Med.">
        <title>A library of human gut bacterial isolates paired with longitudinal multiomics data enables mechanistic microbiome research.</title>
        <authorList>
            <person name="Poyet M."/>
            <person name="Groussin M."/>
            <person name="Gibbons S.M."/>
            <person name="Avila-Pacheco J."/>
            <person name="Jiang X."/>
            <person name="Kearney S.M."/>
            <person name="Perrotta A.R."/>
            <person name="Berdy B."/>
            <person name="Zhao S."/>
            <person name="Lieberman T.D."/>
            <person name="Swanson P.K."/>
            <person name="Smith M."/>
            <person name="Roesemann S."/>
            <person name="Alexander J.E."/>
            <person name="Rich S.A."/>
            <person name="Livny J."/>
            <person name="Vlamakis H."/>
            <person name="Clish C."/>
            <person name="Bullock K."/>
            <person name="Deik A."/>
            <person name="Scott J."/>
            <person name="Pierce K.A."/>
            <person name="Xavier R.J."/>
            <person name="Alm E.J."/>
        </authorList>
    </citation>
    <scope>NUCLEOTIDE SEQUENCE [LARGE SCALE GENOMIC DNA]</scope>
    <source>
        <strain evidence="2 3">BIOML-A2</strain>
    </source>
</reference>
<sequence length="127" mass="14637">MVIKITPKQSKRINALVRKLCCNYVGGNCLLLDDGEEHACVQCISRYGIYCNYFKNAVLPADRELFAEIMQPSRQKRCQICKSYFVPKAKNQRYCPDCAAIQKRKKAAERQRRKRAALPQSGFRTES</sequence>
<gene>
    <name evidence="2" type="ORF">GT747_00015</name>
</gene>
<proteinExistence type="predicted"/>
<evidence type="ECO:0000313" key="3">
    <source>
        <dbReference type="Proteomes" id="UP000474718"/>
    </source>
</evidence>
<dbReference type="RefSeq" id="WP_087167588.1">
    <property type="nucleotide sequence ID" value="NZ_WWVX01000001.1"/>
</dbReference>
<comment type="caution">
    <text evidence="2">The sequence shown here is derived from an EMBL/GenBank/DDBJ whole genome shotgun (WGS) entry which is preliminary data.</text>
</comment>
<dbReference type="Proteomes" id="UP000474718">
    <property type="component" value="Unassembled WGS sequence"/>
</dbReference>
<name>A0ABW9WSG6_9FIRM</name>